<evidence type="ECO:0000313" key="1">
    <source>
        <dbReference type="EMBL" id="MFC7411454.1"/>
    </source>
</evidence>
<comment type="caution">
    <text evidence="1">The sequence shown here is derived from an EMBL/GenBank/DDBJ whole genome shotgun (WGS) entry which is preliminary data.</text>
</comment>
<proteinExistence type="predicted"/>
<protein>
    <recommendedName>
        <fullName evidence="3">DUF4034 domain-containing protein</fullName>
    </recommendedName>
</protein>
<sequence length="411" mass="44657">MPNPTKPTPTTWAFRSRFRRGAFGWSASRLAMERIDEALAEIKAVARHDPATAADGAVLLLEKLSPALSQVDSSSGALGNAAFAAVQTLAPLIAQAPVETSVRGKWLERLFDAIQEDDPPYIESLGDRWGELCSSTELASAWADRLVPSLQSVLGARKKGTYAFFPGTSLCYSALFTAGRHDELMQLLDQDPHPIWPYLVWGGRVLAARGQVDEAIAYVRNKAGGNVTEATIARFAEEQLLKVGRRAEAFEQHALLANEANSHLATFRAIAKKYPELSPEKLLDHLVASTPAAPGKWFATAKTLKQFDLAMRLAWASPCDPKTLTRAACDHLARQPEFAMQCALAALHWATQGHGYELSPSDVIDAHHLAREAATSTGQLAHVDTTIRDMLTLNRPAAVWARQALGGRVAP</sequence>
<dbReference type="EMBL" id="JBHTCA010000033">
    <property type="protein sequence ID" value="MFC7411454.1"/>
    <property type="molecule type" value="Genomic_DNA"/>
</dbReference>
<evidence type="ECO:0000313" key="2">
    <source>
        <dbReference type="Proteomes" id="UP001596501"/>
    </source>
</evidence>
<evidence type="ECO:0008006" key="3">
    <source>
        <dbReference type="Google" id="ProtNLM"/>
    </source>
</evidence>
<dbReference type="Proteomes" id="UP001596501">
    <property type="component" value="Unassembled WGS sequence"/>
</dbReference>
<keyword evidence="2" id="KW-1185">Reference proteome</keyword>
<reference evidence="2" key="1">
    <citation type="journal article" date="2019" name="Int. J. Syst. Evol. Microbiol.">
        <title>The Global Catalogue of Microorganisms (GCM) 10K type strain sequencing project: providing services to taxonomists for standard genome sequencing and annotation.</title>
        <authorList>
            <consortium name="The Broad Institute Genomics Platform"/>
            <consortium name="The Broad Institute Genome Sequencing Center for Infectious Disease"/>
            <person name="Wu L."/>
            <person name="Ma J."/>
        </authorList>
    </citation>
    <scope>NUCLEOTIDE SEQUENCE [LARGE SCALE GENOMIC DNA]</scope>
    <source>
        <strain evidence="2">CGMCC 1.12371</strain>
    </source>
</reference>
<accession>A0ABW2QPY7</accession>
<gene>
    <name evidence="1" type="ORF">ACFQPB_21570</name>
</gene>
<dbReference type="RefSeq" id="WP_382227886.1">
    <property type="nucleotide sequence ID" value="NZ_JBHTCA010000033.1"/>
</dbReference>
<name>A0ABW2QPY7_9BURK</name>
<organism evidence="1 2">
    <name type="scientific">Hydrogenophaga atypica</name>
    <dbReference type="NCBI Taxonomy" id="249409"/>
    <lineage>
        <taxon>Bacteria</taxon>
        <taxon>Pseudomonadati</taxon>
        <taxon>Pseudomonadota</taxon>
        <taxon>Betaproteobacteria</taxon>
        <taxon>Burkholderiales</taxon>
        <taxon>Comamonadaceae</taxon>
        <taxon>Hydrogenophaga</taxon>
    </lineage>
</organism>